<evidence type="ECO:0000256" key="2">
    <source>
        <dbReference type="ARBA" id="ARBA00004613"/>
    </source>
</evidence>
<comment type="subcellular location">
    <subcellularLocation>
        <location evidence="1 7">Bacterial flagellum</location>
    </subcellularLocation>
    <subcellularLocation>
        <location evidence="2 7">Secreted</location>
    </subcellularLocation>
</comment>
<gene>
    <name evidence="7" type="primary">flgK</name>
    <name evidence="11" type="ORF">SAMN05660420_00152</name>
</gene>
<protein>
    <recommendedName>
        <fullName evidence="4 7">Flagellar hook-associated protein 1</fullName>
        <shortName evidence="7">HAP1</shortName>
    </recommendedName>
</protein>
<evidence type="ECO:0000313" key="11">
    <source>
        <dbReference type="EMBL" id="SDZ75783.1"/>
    </source>
</evidence>
<sequence length="459" mass="49529">MGGGLYAALNSGQTSLQTNQKAIEITGLNIANVNTEGYSRQTPNLTPYPALNVGDFFFGTGVTVSSVGRSHDVFLDGQIKDKSAEAGLENSMVNTLAELERVFGIGDGSLSDEFDQFFDSVRQLSTNPGGEVEREMLLQRGELIGEAFNSVYNETQQSVKNINNTIVSKIDGVNLVVEEIAQLNTRISAIERTGQEANSDRDRRDMLLKDLSETIGAKSFETSTGTVSVQLPNGMPLVEGDKATYISSVYNGTDVNLELDFGTTNLALDRTALGGEFRGLYEVRDVMIPEVVGRLDQLAYTFATEVNAMHQAGTDLNGNPGTDFFVQPAEVDGAASSLAMNITATDEIAAGNSDAPGDNTNLLAILDLEQQQTIGNDNFVSYYGKIVSTVGVEAARNRQAQEGYEDSLIQLQNMRDGVDGVSLEDEMINLMKYQKGFEASAKFLATVDEMMGTLLTLKS</sequence>
<dbReference type="OrthoDB" id="9802553at2"/>
<dbReference type="InterPro" id="IPR001444">
    <property type="entry name" value="Flag_bb_rod_N"/>
</dbReference>
<evidence type="ECO:0000259" key="9">
    <source>
        <dbReference type="Pfam" id="PF06429"/>
    </source>
</evidence>
<keyword evidence="11" id="KW-0966">Cell projection</keyword>
<dbReference type="RefSeq" id="WP_092344025.1">
    <property type="nucleotide sequence ID" value="NZ_FNQN01000001.1"/>
</dbReference>
<dbReference type="Pfam" id="PF00460">
    <property type="entry name" value="Flg_bb_rod"/>
    <property type="match status" value="1"/>
</dbReference>
<dbReference type="PANTHER" id="PTHR30033:SF1">
    <property type="entry name" value="FLAGELLAR HOOK-ASSOCIATED PROTEIN 1"/>
    <property type="match status" value="1"/>
</dbReference>
<dbReference type="EMBL" id="FNQN01000001">
    <property type="protein sequence ID" value="SDZ75783.1"/>
    <property type="molecule type" value="Genomic_DNA"/>
</dbReference>
<evidence type="ECO:0000256" key="3">
    <source>
        <dbReference type="ARBA" id="ARBA00009677"/>
    </source>
</evidence>
<keyword evidence="11" id="KW-0282">Flagellum</keyword>
<feature type="domain" description="Flagellar hook-associated protein FlgK helical" evidence="10">
    <location>
        <begin position="96"/>
        <end position="325"/>
    </location>
</feature>
<proteinExistence type="inferred from homology"/>
<evidence type="ECO:0000259" key="10">
    <source>
        <dbReference type="Pfam" id="PF22638"/>
    </source>
</evidence>
<dbReference type="InterPro" id="IPR053927">
    <property type="entry name" value="FlgK_helical"/>
</dbReference>
<dbReference type="NCBIfam" id="TIGR02492">
    <property type="entry name" value="flgK_ends"/>
    <property type="match status" value="1"/>
</dbReference>
<keyword evidence="12" id="KW-1185">Reference proteome</keyword>
<dbReference type="GO" id="GO:0005198">
    <property type="term" value="F:structural molecule activity"/>
    <property type="evidence" value="ECO:0007669"/>
    <property type="project" value="UniProtKB-UniRule"/>
</dbReference>
<evidence type="ECO:0000256" key="6">
    <source>
        <dbReference type="ARBA" id="ARBA00023143"/>
    </source>
</evidence>
<feature type="domain" description="Flagellar basal body rod protein N-terminal" evidence="8">
    <location>
        <begin position="9"/>
        <end position="38"/>
    </location>
</feature>
<name>A0A1H3VLV3_9BACT</name>
<evidence type="ECO:0000313" key="12">
    <source>
        <dbReference type="Proteomes" id="UP000199409"/>
    </source>
</evidence>
<feature type="domain" description="Flagellar basal-body/hook protein C-terminal" evidence="9">
    <location>
        <begin position="420"/>
        <end position="457"/>
    </location>
</feature>
<evidence type="ECO:0000259" key="8">
    <source>
        <dbReference type="Pfam" id="PF00460"/>
    </source>
</evidence>
<dbReference type="Pfam" id="PF22638">
    <property type="entry name" value="FlgK_D1"/>
    <property type="match status" value="1"/>
</dbReference>
<dbReference type="Proteomes" id="UP000199409">
    <property type="component" value="Unassembled WGS sequence"/>
</dbReference>
<accession>A0A1H3VLV3</accession>
<dbReference type="InterPro" id="IPR002371">
    <property type="entry name" value="FlgK"/>
</dbReference>
<organism evidence="11 12">
    <name type="scientific">Desulfuromusa kysingii</name>
    <dbReference type="NCBI Taxonomy" id="37625"/>
    <lineage>
        <taxon>Bacteria</taxon>
        <taxon>Pseudomonadati</taxon>
        <taxon>Thermodesulfobacteriota</taxon>
        <taxon>Desulfuromonadia</taxon>
        <taxon>Desulfuromonadales</taxon>
        <taxon>Geopsychrobacteraceae</taxon>
        <taxon>Desulfuromusa</taxon>
    </lineage>
</organism>
<keyword evidence="11" id="KW-0969">Cilium</keyword>
<dbReference type="PRINTS" id="PR01005">
    <property type="entry name" value="FLGHOOKAP1"/>
</dbReference>
<dbReference type="PANTHER" id="PTHR30033">
    <property type="entry name" value="FLAGELLAR HOOK-ASSOCIATED PROTEIN 1"/>
    <property type="match status" value="1"/>
</dbReference>
<dbReference type="STRING" id="37625.SAMN05660420_00152"/>
<keyword evidence="6 7" id="KW-0975">Bacterial flagellum</keyword>
<keyword evidence="5 7" id="KW-0964">Secreted</keyword>
<dbReference type="Pfam" id="PF06429">
    <property type="entry name" value="Flg_bbr_C"/>
    <property type="match status" value="1"/>
</dbReference>
<evidence type="ECO:0000256" key="4">
    <source>
        <dbReference type="ARBA" id="ARBA00016244"/>
    </source>
</evidence>
<evidence type="ECO:0000256" key="7">
    <source>
        <dbReference type="RuleBase" id="RU362065"/>
    </source>
</evidence>
<dbReference type="GO" id="GO:0005576">
    <property type="term" value="C:extracellular region"/>
    <property type="evidence" value="ECO:0007669"/>
    <property type="project" value="UniProtKB-SubCell"/>
</dbReference>
<dbReference type="GO" id="GO:0044780">
    <property type="term" value="P:bacterial-type flagellum assembly"/>
    <property type="evidence" value="ECO:0007669"/>
    <property type="project" value="InterPro"/>
</dbReference>
<evidence type="ECO:0000256" key="5">
    <source>
        <dbReference type="ARBA" id="ARBA00022525"/>
    </source>
</evidence>
<evidence type="ECO:0000256" key="1">
    <source>
        <dbReference type="ARBA" id="ARBA00004365"/>
    </source>
</evidence>
<dbReference type="InterPro" id="IPR010930">
    <property type="entry name" value="Flg_bb/hook_C_dom"/>
</dbReference>
<dbReference type="SUPFAM" id="SSF64518">
    <property type="entry name" value="Phase 1 flagellin"/>
    <property type="match status" value="1"/>
</dbReference>
<dbReference type="GO" id="GO:0009424">
    <property type="term" value="C:bacterial-type flagellum hook"/>
    <property type="evidence" value="ECO:0007669"/>
    <property type="project" value="UniProtKB-UniRule"/>
</dbReference>
<dbReference type="AlphaFoldDB" id="A0A1H3VLV3"/>
<reference evidence="11 12" key="1">
    <citation type="submission" date="2016-10" db="EMBL/GenBank/DDBJ databases">
        <authorList>
            <person name="de Groot N.N."/>
        </authorList>
    </citation>
    <scope>NUCLEOTIDE SEQUENCE [LARGE SCALE GENOMIC DNA]</scope>
    <source>
        <strain evidence="11 12">DSM 7343</strain>
    </source>
</reference>
<comment type="similarity">
    <text evidence="3 7">Belongs to the flagella basal body rod proteins family.</text>
</comment>